<gene>
    <name evidence="4" type="ORF">MKW98_023813</name>
</gene>
<evidence type="ECO:0000256" key="2">
    <source>
        <dbReference type="SAM" id="MobiDB-lite"/>
    </source>
</evidence>
<protein>
    <recommendedName>
        <fullName evidence="3">UBX domain-containing protein</fullName>
    </recommendedName>
</protein>
<sequence length="559" mass="60768">MEQFTFKGSIPEAIVEAKQQKKLFVVYFSGKDGASVPADESTSVDLNVAASISKYCIFLHLVQGSTEASQFSAIYPQKSVPCVTIIGYNGVMLAQHEGLINYEILVSSAKQGWISLQIQETAATAILSKAAALASSNSQAQSSSSSSTTSFEQGRSLSSEMPSSSKEESPQNSNQTKEKQDEARTEETIAALASNKTEAQTPDSSNTTSFEQGGSSSSEILPPSKEKSRQDLKEQQLLIAKQNLKDQQLLIAKQKKEKQEEAIAESKRARENRKRASDVVSGRIITEESRVLKDSGLESVGAGIAANVMKTSALDKKDDSLDNITDARKSTDVHLNIRLPDGASLQKKFSVTDTLGSVKNYVDENQSSLGAFDLAVPYPRRVFSEQDLRKELSELELLNRQALIVVQHHRSSSLIKRLSFSGDQSDVNTSNEGYFGGVKRLLSYVNPFSYFGNGVSATSSGQGPNEGLWQYRPNPDLRNQLSGPERTNVPYSPNSNTTGTNQNTSKSSKPTVSGFGSSNVRTLNNYRNDDGPASPNDRNTFWNGNSTEYGGNNNNNDGK</sequence>
<dbReference type="SMART" id="SM00166">
    <property type="entry name" value="UBX"/>
    <property type="match status" value="1"/>
</dbReference>
<dbReference type="Proteomes" id="UP001202328">
    <property type="component" value="Unassembled WGS sequence"/>
</dbReference>
<dbReference type="EMBL" id="JAJJMB010007708">
    <property type="protein sequence ID" value="KAI3928212.1"/>
    <property type="molecule type" value="Genomic_DNA"/>
</dbReference>
<dbReference type="PANTHER" id="PTHR47770:SF1">
    <property type="entry name" value="PLANT UBX DOMAIN-CONTAINING PROTEIN 11"/>
    <property type="match status" value="1"/>
</dbReference>
<feature type="compositionally biased region" description="Polar residues" evidence="2">
    <location>
        <begin position="509"/>
        <end position="526"/>
    </location>
</feature>
<dbReference type="CDD" id="cd01767">
    <property type="entry name" value="UBX"/>
    <property type="match status" value="1"/>
</dbReference>
<dbReference type="SUPFAM" id="SSF54236">
    <property type="entry name" value="Ubiquitin-like"/>
    <property type="match status" value="1"/>
</dbReference>
<feature type="region of interest" description="Disordered" evidence="2">
    <location>
        <begin position="137"/>
        <end position="231"/>
    </location>
</feature>
<evidence type="ECO:0000313" key="4">
    <source>
        <dbReference type="EMBL" id="KAI3928212.1"/>
    </source>
</evidence>
<feature type="compositionally biased region" description="Basic and acidic residues" evidence="2">
    <location>
        <begin position="176"/>
        <end position="187"/>
    </location>
</feature>
<evidence type="ECO:0000256" key="1">
    <source>
        <dbReference type="SAM" id="Coils"/>
    </source>
</evidence>
<evidence type="ECO:0000259" key="3">
    <source>
        <dbReference type="PROSITE" id="PS50033"/>
    </source>
</evidence>
<feature type="compositionally biased region" description="Polar residues" evidence="2">
    <location>
        <begin position="194"/>
        <end position="219"/>
    </location>
</feature>
<name>A0AAD4SXP2_9MAGN</name>
<dbReference type="PANTHER" id="PTHR47770">
    <property type="entry name" value="PLANT UBX DOMAIN-CONTAINING PROTEIN 11"/>
    <property type="match status" value="1"/>
</dbReference>
<accession>A0AAD4SXP2</accession>
<dbReference type="InterPro" id="IPR001012">
    <property type="entry name" value="UBX_dom"/>
</dbReference>
<dbReference type="InterPro" id="IPR029071">
    <property type="entry name" value="Ubiquitin-like_domsf"/>
</dbReference>
<feature type="coiled-coil region" evidence="1">
    <location>
        <begin position="249"/>
        <end position="276"/>
    </location>
</feature>
<dbReference type="Pfam" id="PF00789">
    <property type="entry name" value="UBX"/>
    <property type="match status" value="1"/>
</dbReference>
<feature type="compositionally biased region" description="Low complexity" evidence="2">
    <location>
        <begin position="137"/>
        <end position="164"/>
    </location>
</feature>
<evidence type="ECO:0000313" key="5">
    <source>
        <dbReference type="Proteomes" id="UP001202328"/>
    </source>
</evidence>
<organism evidence="4 5">
    <name type="scientific">Papaver atlanticum</name>
    <dbReference type="NCBI Taxonomy" id="357466"/>
    <lineage>
        <taxon>Eukaryota</taxon>
        <taxon>Viridiplantae</taxon>
        <taxon>Streptophyta</taxon>
        <taxon>Embryophyta</taxon>
        <taxon>Tracheophyta</taxon>
        <taxon>Spermatophyta</taxon>
        <taxon>Magnoliopsida</taxon>
        <taxon>Ranunculales</taxon>
        <taxon>Papaveraceae</taxon>
        <taxon>Papaveroideae</taxon>
        <taxon>Papaver</taxon>
    </lineage>
</organism>
<feature type="compositionally biased region" description="Low complexity" evidence="2">
    <location>
        <begin position="543"/>
        <end position="559"/>
    </location>
</feature>
<comment type="caution">
    <text evidence="4">The sequence shown here is derived from an EMBL/GenBank/DDBJ whole genome shotgun (WGS) entry which is preliminary data.</text>
</comment>
<proteinExistence type="predicted"/>
<feature type="compositionally biased region" description="Low complexity" evidence="2">
    <location>
        <begin position="494"/>
        <end position="508"/>
    </location>
</feature>
<keyword evidence="5" id="KW-1185">Reference proteome</keyword>
<dbReference type="SUPFAM" id="SSF52833">
    <property type="entry name" value="Thioredoxin-like"/>
    <property type="match status" value="1"/>
</dbReference>
<keyword evidence="1" id="KW-0175">Coiled coil</keyword>
<dbReference type="AlphaFoldDB" id="A0AAD4SXP2"/>
<feature type="region of interest" description="Disordered" evidence="2">
    <location>
        <begin position="459"/>
        <end position="559"/>
    </location>
</feature>
<dbReference type="InterPro" id="IPR036249">
    <property type="entry name" value="Thioredoxin-like_sf"/>
</dbReference>
<reference evidence="4" key="1">
    <citation type="submission" date="2022-04" db="EMBL/GenBank/DDBJ databases">
        <title>A functionally conserved STORR gene fusion in Papaver species that diverged 16.8 million years ago.</title>
        <authorList>
            <person name="Catania T."/>
        </authorList>
    </citation>
    <scope>NUCLEOTIDE SEQUENCE</scope>
    <source>
        <strain evidence="4">S-188037</strain>
    </source>
</reference>
<feature type="domain" description="UBX" evidence="3">
    <location>
        <begin position="328"/>
        <end position="405"/>
    </location>
</feature>
<dbReference type="Pfam" id="PF23187">
    <property type="entry name" value="UBX7_N"/>
    <property type="match status" value="1"/>
</dbReference>
<dbReference type="PROSITE" id="PS50033">
    <property type="entry name" value="UBX"/>
    <property type="match status" value="1"/>
</dbReference>
<dbReference type="Gene3D" id="3.10.20.90">
    <property type="entry name" value="Phosphatidylinositol 3-kinase Catalytic Subunit, Chain A, domain 1"/>
    <property type="match status" value="1"/>
</dbReference>
<dbReference type="Gene3D" id="3.40.30.10">
    <property type="entry name" value="Glutaredoxin"/>
    <property type="match status" value="1"/>
</dbReference>